<accession>A0AB34ITW1</accession>
<evidence type="ECO:0000256" key="8">
    <source>
        <dbReference type="PIRSR" id="PIRSR601577-2"/>
    </source>
</evidence>
<comment type="caution">
    <text evidence="11">The sequence shown here is derived from an EMBL/GenBank/DDBJ whole genome shotgun (WGS) entry which is preliminary data.</text>
</comment>
<keyword evidence="3 8" id="KW-0479">Metal-binding</keyword>
<feature type="transmembrane region" description="Helical" evidence="9">
    <location>
        <begin position="534"/>
        <end position="556"/>
    </location>
</feature>
<evidence type="ECO:0000256" key="4">
    <source>
        <dbReference type="ARBA" id="ARBA00022801"/>
    </source>
</evidence>
<evidence type="ECO:0000256" key="2">
    <source>
        <dbReference type="ARBA" id="ARBA00022670"/>
    </source>
</evidence>
<sequence length="884" mass="95717">MPRAALRLLLLGVAAAREPLLDDASLTPTISSRSPLPLISQLQHRFRRWDRHPQGYPRRRRLDTLTPSNTAPLRLALDFRSLYEESAYPYSACFRVGQWYRKGLPPVSPAGSDPAPPSDPADATCVRTATSANSDCWGVCEADDVITPAGRDALVRLVTAVAAELPAYFSVAPLPAGANLTFQRSVGRYDRALQQKGYRSESRCARDCTMLSGVAVDESYCAAGVAADAVLSLTRPPAVPGAAGTGSWCVSDERNRPVWLVFAWLLPLSRLGADADAAAREFRGLVYHEIIHGLGFSNSMFNYAVNPDGSRKGLLELLPVRDVDGASDEVWFFVKGRAYEVARRYFECADNSSWRGVPLMGLPELGRASHWETRTMRDDVMTYGGGPAVISSITLAAMEDLGHYLANYSNAGCMYWGYKQGCSFVTSRCGAGQVDYSVTVSSPSECTGLSWWGQVRDGYLESKCVGGTTPCAAEGGYLAASDGTRQCTAQCASDAPRDDCSAAPSGAIASSSTEEELRDKLAELLGLDASDWKLYAIVGAAFLLLIAAVAILNSVLCPDSRRAQQRILVMANTLIAWLSLAGLGLLVYMVAAPAGWPFSYHAFEAFVERGWLLVGVGVAAFLLLLAFATIWGAVMRNTRLLLGVWCVYVLMLLLQAALTGVLVYWIIALKDVSRDSVDVALGSQRYENRFGGEVLAAVEGYLCGTYRACCMPEWLRQANASASAPTYDSGSGTYANAASQRTCLQAHEGVATELDVQVQDPSNPSFCKYVTGATHEFAPDAKVCPILDEIVDQFSRSECEATFCPLGVDGYQIFVRDMVEFTQDNAIKLAIGFGVLLALELMMMTNAWRLRRSILRSKEALVFVGANDLFTRGDPKGKYGVSST</sequence>
<protein>
    <recommendedName>
        <fullName evidence="13">Leishmanolysin-like peptidase</fullName>
    </recommendedName>
</protein>
<dbReference type="GO" id="GO:0006508">
    <property type="term" value="P:proteolysis"/>
    <property type="evidence" value="ECO:0007669"/>
    <property type="project" value="UniProtKB-KW"/>
</dbReference>
<dbReference type="SUPFAM" id="SSF55486">
    <property type="entry name" value="Metalloproteases ('zincins'), catalytic domain"/>
    <property type="match status" value="1"/>
</dbReference>
<keyword evidence="12" id="KW-1185">Reference proteome</keyword>
<dbReference type="GO" id="GO:0046872">
    <property type="term" value="F:metal ion binding"/>
    <property type="evidence" value="ECO:0007669"/>
    <property type="project" value="UniProtKB-KW"/>
</dbReference>
<feature type="transmembrane region" description="Helical" evidence="9">
    <location>
        <begin position="640"/>
        <end position="667"/>
    </location>
</feature>
<dbReference type="GO" id="GO:0016020">
    <property type="term" value="C:membrane"/>
    <property type="evidence" value="ECO:0007669"/>
    <property type="project" value="InterPro"/>
</dbReference>
<dbReference type="PANTHER" id="PTHR10942">
    <property type="entry name" value="LEISHMANOLYSIN-LIKE PEPTIDASE"/>
    <property type="match status" value="1"/>
</dbReference>
<dbReference type="GO" id="GO:0007155">
    <property type="term" value="P:cell adhesion"/>
    <property type="evidence" value="ECO:0007669"/>
    <property type="project" value="InterPro"/>
</dbReference>
<feature type="transmembrane region" description="Helical" evidence="9">
    <location>
        <begin position="826"/>
        <end position="848"/>
    </location>
</feature>
<feature type="signal peptide" evidence="10">
    <location>
        <begin position="1"/>
        <end position="16"/>
    </location>
</feature>
<feature type="active site" evidence="7">
    <location>
        <position position="289"/>
    </location>
</feature>
<evidence type="ECO:0000256" key="7">
    <source>
        <dbReference type="PIRSR" id="PIRSR601577-1"/>
    </source>
</evidence>
<comment type="cofactor">
    <cofactor evidence="8">
        <name>Zn(2+)</name>
        <dbReference type="ChEBI" id="CHEBI:29105"/>
    </cofactor>
    <text evidence="8">Binds 1 zinc ion per subunit.</text>
</comment>
<dbReference type="GO" id="GO:0004222">
    <property type="term" value="F:metalloendopeptidase activity"/>
    <property type="evidence" value="ECO:0007669"/>
    <property type="project" value="InterPro"/>
</dbReference>
<evidence type="ECO:0000256" key="5">
    <source>
        <dbReference type="ARBA" id="ARBA00022833"/>
    </source>
</evidence>
<keyword evidence="4" id="KW-0378">Hydrolase</keyword>
<keyword evidence="9" id="KW-0472">Membrane</keyword>
<feature type="binding site" evidence="8">
    <location>
        <position position="370"/>
    </location>
    <ligand>
        <name>Zn(2+)</name>
        <dbReference type="ChEBI" id="CHEBI:29105"/>
        <note>catalytic</note>
    </ligand>
</feature>
<evidence type="ECO:0000256" key="9">
    <source>
        <dbReference type="SAM" id="Phobius"/>
    </source>
</evidence>
<evidence type="ECO:0000256" key="10">
    <source>
        <dbReference type="SAM" id="SignalP"/>
    </source>
</evidence>
<reference evidence="11 12" key="1">
    <citation type="journal article" date="2024" name="Science">
        <title>Giant polyketide synthase enzymes in the biosynthesis of giant marine polyether toxins.</title>
        <authorList>
            <person name="Fallon T.R."/>
            <person name="Shende V.V."/>
            <person name="Wierzbicki I.H."/>
            <person name="Pendleton A.L."/>
            <person name="Watervoot N.F."/>
            <person name="Auber R.P."/>
            <person name="Gonzalez D.J."/>
            <person name="Wisecaver J.H."/>
            <person name="Moore B.S."/>
        </authorList>
    </citation>
    <scope>NUCLEOTIDE SEQUENCE [LARGE SCALE GENOMIC DNA]</scope>
    <source>
        <strain evidence="11 12">12B1</strain>
    </source>
</reference>
<name>A0AB34ITW1_PRYPA</name>
<gene>
    <name evidence="11" type="ORF">AB1Y20_010821</name>
</gene>
<organism evidence="11 12">
    <name type="scientific">Prymnesium parvum</name>
    <name type="common">Toxic golden alga</name>
    <dbReference type="NCBI Taxonomy" id="97485"/>
    <lineage>
        <taxon>Eukaryota</taxon>
        <taxon>Haptista</taxon>
        <taxon>Haptophyta</taxon>
        <taxon>Prymnesiophyceae</taxon>
        <taxon>Prymnesiales</taxon>
        <taxon>Prymnesiaceae</taxon>
        <taxon>Prymnesium</taxon>
    </lineage>
</organism>
<evidence type="ECO:0000313" key="12">
    <source>
        <dbReference type="Proteomes" id="UP001515480"/>
    </source>
</evidence>
<keyword evidence="10" id="KW-0732">Signal</keyword>
<keyword evidence="9" id="KW-1133">Transmembrane helix</keyword>
<proteinExistence type="inferred from homology"/>
<dbReference type="Gene3D" id="3.10.170.20">
    <property type="match status" value="1"/>
</dbReference>
<feature type="chain" id="PRO_5044279128" description="Leishmanolysin-like peptidase" evidence="10">
    <location>
        <begin position="17"/>
        <end position="884"/>
    </location>
</feature>
<dbReference type="AlphaFoldDB" id="A0AB34ITW1"/>
<dbReference type="EMBL" id="JBGBPQ010000020">
    <property type="protein sequence ID" value="KAL1504415.1"/>
    <property type="molecule type" value="Genomic_DNA"/>
</dbReference>
<dbReference type="InterPro" id="IPR001577">
    <property type="entry name" value="Peptidase_M8"/>
</dbReference>
<feature type="binding site" evidence="8">
    <location>
        <position position="292"/>
    </location>
    <ligand>
        <name>Zn(2+)</name>
        <dbReference type="ChEBI" id="CHEBI:29105"/>
        <note>catalytic</note>
    </ligand>
</feature>
<dbReference type="Gene3D" id="3.90.132.10">
    <property type="entry name" value="Leishmanolysin , domain 2"/>
    <property type="match status" value="1"/>
</dbReference>
<comment type="similarity">
    <text evidence="1">Belongs to the peptidase M8 family.</text>
</comment>
<keyword evidence="9" id="KW-0812">Transmembrane</keyword>
<evidence type="ECO:0008006" key="13">
    <source>
        <dbReference type="Google" id="ProtNLM"/>
    </source>
</evidence>
<feature type="transmembrane region" description="Helical" evidence="9">
    <location>
        <begin position="568"/>
        <end position="591"/>
    </location>
</feature>
<dbReference type="Pfam" id="PF01457">
    <property type="entry name" value="Peptidase_M8"/>
    <property type="match status" value="1"/>
</dbReference>
<dbReference type="GO" id="GO:0005737">
    <property type="term" value="C:cytoplasm"/>
    <property type="evidence" value="ECO:0007669"/>
    <property type="project" value="TreeGrafter"/>
</dbReference>
<dbReference type="PANTHER" id="PTHR10942:SF0">
    <property type="entry name" value="LEISHMANOLYSIN-LIKE PEPTIDASE"/>
    <property type="match status" value="1"/>
</dbReference>
<feature type="transmembrane region" description="Helical" evidence="9">
    <location>
        <begin position="611"/>
        <end position="633"/>
    </location>
</feature>
<keyword evidence="5 8" id="KW-0862">Zinc</keyword>
<evidence type="ECO:0000256" key="6">
    <source>
        <dbReference type="ARBA" id="ARBA00023049"/>
    </source>
</evidence>
<dbReference type="Proteomes" id="UP001515480">
    <property type="component" value="Unassembled WGS sequence"/>
</dbReference>
<keyword evidence="6 8" id="KW-0482">Metalloprotease</keyword>
<evidence type="ECO:0000256" key="3">
    <source>
        <dbReference type="ARBA" id="ARBA00022723"/>
    </source>
</evidence>
<evidence type="ECO:0000256" key="1">
    <source>
        <dbReference type="ARBA" id="ARBA00005860"/>
    </source>
</evidence>
<feature type="binding site" evidence="8">
    <location>
        <position position="288"/>
    </location>
    <ligand>
        <name>Zn(2+)</name>
        <dbReference type="ChEBI" id="CHEBI:29105"/>
        <note>catalytic</note>
    </ligand>
</feature>
<keyword evidence="2" id="KW-0645">Protease</keyword>
<evidence type="ECO:0000313" key="11">
    <source>
        <dbReference type="EMBL" id="KAL1504415.1"/>
    </source>
</evidence>